<dbReference type="InterPro" id="IPR042099">
    <property type="entry name" value="ANL_N_sf"/>
</dbReference>
<accession>A0A5N6T2V5</accession>
<dbReference type="OrthoDB" id="416786at2759"/>
<dbReference type="Pfam" id="PF00668">
    <property type="entry name" value="Condensation"/>
    <property type="match status" value="1"/>
</dbReference>
<dbReference type="Gene3D" id="3.30.559.10">
    <property type="entry name" value="Chloramphenicol acetyltransferase-like domain"/>
    <property type="match status" value="1"/>
</dbReference>
<dbReference type="GO" id="GO:0044550">
    <property type="term" value="P:secondary metabolite biosynthetic process"/>
    <property type="evidence" value="ECO:0007669"/>
    <property type="project" value="TreeGrafter"/>
</dbReference>
<evidence type="ECO:0000313" key="7">
    <source>
        <dbReference type="Proteomes" id="UP000325672"/>
    </source>
</evidence>
<dbReference type="Gene3D" id="3.30.559.30">
    <property type="entry name" value="Nonribosomal peptide synthetase, condensation domain"/>
    <property type="match status" value="1"/>
</dbReference>
<dbReference type="PANTHER" id="PTHR45527:SF16">
    <property type="entry name" value="NONRIBOSOMAL PEPTIDE SYNTHASE ATNA-RELATED"/>
    <property type="match status" value="1"/>
</dbReference>
<evidence type="ECO:0000256" key="1">
    <source>
        <dbReference type="ARBA" id="ARBA00022450"/>
    </source>
</evidence>
<evidence type="ECO:0000256" key="2">
    <source>
        <dbReference type="ARBA" id="ARBA00022553"/>
    </source>
</evidence>
<dbReference type="Gene3D" id="3.30.300.30">
    <property type="match status" value="1"/>
</dbReference>
<dbReference type="EMBL" id="ML743561">
    <property type="protein sequence ID" value="KAE8140627.1"/>
    <property type="molecule type" value="Genomic_DNA"/>
</dbReference>
<dbReference type="Pfam" id="PF00501">
    <property type="entry name" value="AMP-binding"/>
    <property type="match status" value="1"/>
</dbReference>
<dbReference type="RefSeq" id="XP_031916690.1">
    <property type="nucleotide sequence ID" value="XM_032059221.1"/>
</dbReference>
<evidence type="ECO:0000313" key="6">
    <source>
        <dbReference type="EMBL" id="KAE8140627.1"/>
    </source>
</evidence>
<dbReference type="InterPro" id="IPR000873">
    <property type="entry name" value="AMP-dep_synth/lig_dom"/>
</dbReference>
<feature type="domain" description="Carrier" evidence="5">
    <location>
        <begin position="768"/>
        <end position="844"/>
    </location>
</feature>
<dbReference type="GeneID" id="43643431"/>
<dbReference type="GO" id="GO:0031177">
    <property type="term" value="F:phosphopantetheine binding"/>
    <property type="evidence" value="ECO:0007669"/>
    <property type="project" value="TreeGrafter"/>
</dbReference>
<dbReference type="PANTHER" id="PTHR45527">
    <property type="entry name" value="NONRIBOSOMAL PEPTIDE SYNTHETASE"/>
    <property type="match status" value="1"/>
</dbReference>
<dbReference type="SUPFAM" id="SSF47336">
    <property type="entry name" value="ACP-like"/>
    <property type="match status" value="1"/>
</dbReference>
<keyword evidence="7" id="KW-1185">Reference proteome</keyword>
<dbReference type="Gene3D" id="3.40.50.12780">
    <property type="entry name" value="N-terminal domain of ligase-like"/>
    <property type="match status" value="1"/>
</dbReference>
<dbReference type="SUPFAM" id="SSF52777">
    <property type="entry name" value="CoA-dependent acyltransferases"/>
    <property type="match status" value="3"/>
</dbReference>
<evidence type="ECO:0000256" key="3">
    <source>
        <dbReference type="ARBA" id="ARBA00022598"/>
    </source>
</evidence>
<comment type="similarity">
    <text evidence="4">Belongs to the NRP synthetase family.</text>
</comment>
<organism evidence="6 7">
    <name type="scientific">Aspergillus pseudotamarii</name>
    <dbReference type="NCBI Taxonomy" id="132259"/>
    <lineage>
        <taxon>Eukaryota</taxon>
        <taxon>Fungi</taxon>
        <taxon>Dikarya</taxon>
        <taxon>Ascomycota</taxon>
        <taxon>Pezizomycotina</taxon>
        <taxon>Eurotiomycetes</taxon>
        <taxon>Eurotiomycetidae</taxon>
        <taxon>Eurotiales</taxon>
        <taxon>Aspergillaceae</taxon>
        <taxon>Aspergillus</taxon>
        <taxon>Aspergillus subgen. Circumdati</taxon>
    </lineage>
</organism>
<sequence length="1311" mass="147065">MPSQDDLLRALVDVDPCHFPRLLPDLVDSPTTETYSSWLCLPETRELGGKDLYTFAFALLLKAYIRTDSISCGLLTSSKSNTPGLPIAHLLRAEFDLSTSLLDNSQKLVCIPLTGADDFRAYEDQAGFKYFNATINLTHFDLHEQPFENPFRSEIVLCVDSDTAYTGQVKATLHYRTDILDRWCAQNVLATFESILSTISSNIDDLLSSVSLISSRDLQHIYSWNTNLPTPARQTLNEHFEKVFQRKVNKEAVYTSDGCFTYGELDDLSTVLAVRMTQLGLKRNMIVPICMNKSKWGTCAMTAVWKSGGAVTTMDPAYPDERLFAIVKEVGARIIISDLTHAPRFKKVGLHVIADLEDLPQVLEREGLPISRVDAWRMADVRPDDLAFVAFTSGSTGRPKGVMHTHNRLTSEHKSYSWNAEYNNGARILQFGSYAFIAGVGDNFRSLLHGATLCVPSETERTSGLVEFINRSRSTRSYMTPSLVRTIDPKDVPSLKHLCVGGEPLGHDLEKAWASYVHFIQLYGASEGGFMIKDRSNPHYQTHGLFPIGGLSWLVDPQDVNKLVPIGAVGEIVFESHELATGYLNDPDKTAKTFINPPVWAQERSAATGCRYLRMGDLGRYEIDGSLSVYGRADAQVKIHGQRVELGDIESNLRDMLPPKSEAIVDLVRPFDAPDRPVLTAFCRLELENVRKQDHYPNLDSETVISLARKHLEETLPRHMIPRAFLVMKNLPQNYKTDRRKLRSDASKLGYKALLASSLPVSDNPLVPPANDKERMLAELWAGILGQDVTGIGRQSDFLALGGDSLAAIRLVAASRSKNLGLTTQDILRCPLLQNMAELAIVGSADVRDAAITDDVKNDLSWHHHSTIILRATDFQEWAASVGAINGGWIDHLVYDFRGQLDLQQLKRSCKGLVEAHSILRTVFEPIDDRIHMRVHHVQDAPFRIHHATIDEMETQSNKIYAIDRISPLGSPILRFDLIKASPTRHRLIMRLSHAQYDGFCADTFGQHLRYLYFSQPIPRTLPFHEYTRRIQDPRLIHDAEVYWRNHLKGSRMPQLVRRGRCGPPFDKNLDGELRRSIVEPNLRRYGLSTAVIVKAAWALTISSVSQSVDVVFGDFVAGRQVHIPDIETVVGPCVNFMPVRVRLSPNLTCIELLRAVQADLVSAIPHESLGFKHIIQKCTGWGQEERFSSIVNFVNVGSASFGSEIWVEDGEDKLEVDSIYEEQQHDKTDLWLLCLPGHLASKPEKEDNGRRETLELKLRYNTSLYGTRMIHRIADLFCAAIESLSTTLYGPVVIPQLSDEERSCLVPTSD</sequence>
<dbReference type="InterPro" id="IPR020845">
    <property type="entry name" value="AMP-binding_CS"/>
</dbReference>
<dbReference type="GO" id="GO:0016874">
    <property type="term" value="F:ligase activity"/>
    <property type="evidence" value="ECO:0007669"/>
    <property type="project" value="UniProtKB-KW"/>
</dbReference>
<dbReference type="GO" id="GO:0005737">
    <property type="term" value="C:cytoplasm"/>
    <property type="evidence" value="ECO:0007669"/>
    <property type="project" value="TreeGrafter"/>
</dbReference>
<dbReference type="InterPro" id="IPR009081">
    <property type="entry name" value="PP-bd_ACP"/>
</dbReference>
<protein>
    <recommendedName>
        <fullName evidence="5">Carrier domain-containing protein</fullName>
    </recommendedName>
</protein>
<dbReference type="PROSITE" id="PS50075">
    <property type="entry name" value="CARRIER"/>
    <property type="match status" value="1"/>
</dbReference>
<evidence type="ECO:0000256" key="4">
    <source>
        <dbReference type="ARBA" id="ARBA00029454"/>
    </source>
</evidence>
<dbReference type="Gene3D" id="1.10.1200.10">
    <property type="entry name" value="ACP-like"/>
    <property type="match status" value="1"/>
</dbReference>
<dbReference type="Pfam" id="PF00550">
    <property type="entry name" value="PP-binding"/>
    <property type="match status" value="1"/>
</dbReference>
<keyword evidence="2" id="KW-0597">Phosphoprotein</keyword>
<dbReference type="InterPro" id="IPR036736">
    <property type="entry name" value="ACP-like_sf"/>
</dbReference>
<dbReference type="GO" id="GO:0043041">
    <property type="term" value="P:amino acid activation for nonribosomal peptide biosynthetic process"/>
    <property type="evidence" value="ECO:0007669"/>
    <property type="project" value="TreeGrafter"/>
</dbReference>
<dbReference type="PROSITE" id="PS00455">
    <property type="entry name" value="AMP_BINDING"/>
    <property type="match status" value="1"/>
</dbReference>
<gene>
    <name evidence="6" type="ORF">BDV38DRAFT_280120</name>
</gene>
<name>A0A5N6T2V5_ASPPS</name>
<dbReference type="InterPro" id="IPR001242">
    <property type="entry name" value="Condensation_dom"/>
</dbReference>
<dbReference type="CDD" id="cd05918">
    <property type="entry name" value="A_NRPS_SidN3_like"/>
    <property type="match status" value="1"/>
</dbReference>
<dbReference type="SUPFAM" id="SSF56801">
    <property type="entry name" value="Acetyl-CoA synthetase-like"/>
    <property type="match status" value="1"/>
</dbReference>
<evidence type="ECO:0000259" key="5">
    <source>
        <dbReference type="PROSITE" id="PS50075"/>
    </source>
</evidence>
<dbReference type="InterPro" id="IPR045851">
    <property type="entry name" value="AMP-bd_C_sf"/>
</dbReference>
<reference evidence="6 7" key="1">
    <citation type="submission" date="2019-04" db="EMBL/GenBank/DDBJ databases">
        <title>Friends and foes A comparative genomics study of 23 Aspergillus species from section Flavi.</title>
        <authorList>
            <consortium name="DOE Joint Genome Institute"/>
            <person name="Kjaerbolling I."/>
            <person name="Vesth T."/>
            <person name="Frisvad J.C."/>
            <person name="Nybo J.L."/>
            <person name="Theobald S."/>
            <person name="Kildgaard S."/>
            <person name="Isbrandt T."/>
            <person name="Kuo A."/>
            <person name="Sato A."/>
            <person name="Lyhne E.K."/>
            <person name="Kogle M.E."/>
            <person name="Wiebenga A."/>
            <person name="Kun R.S."/>
            <person name="Lubbers R.J."/>
            <person name="Makela M.R."/>
            <person name="Barry K."/>
            <person name="Chovatia M."/>
            <person name="Clum A."/>
            <person name="Daum C."/>
            <person name="Haridas S."/>
            <person name="He G."/>
            <person name="LaButti K."/>
            <person name="Lipzen A."/>
            <person name="Mondo S."/>
            <person name="Riley R."/>
            <person name="Salamov A."/>
            <person name="Simmons B.A."/>
            <person name="Magnuson J.K."/>
            <person name="Henrissat B."/>
            <person name="Mortensen U.H."/>
            <person name="Larsen T.O."/>
            <person name="Devries R.P."/>
            <person name="Grigoriev I.V."/>
            <person name="Machida M."/>
            <person name="Baker S.E."/>
            <person name="Andersen M.R."/>
        </authorList>
    </citation>
    <scope>NUCLEOTIDE SEQUENCE [LARGE SCALE GENOMIC DNA]</scope>
    <source>
        <strain evidence="6 7">CBS 117625</strain>
    </source>
</reference>
<dbReference type="InterPro" id="IPR023213">
    <property type="entry name" value="CAT-like_dom_sf"/>
</dbReference>
<proteinExistence type="inferred from homology"/>
<keyword evidence="3" id="KW-0436">Ligase</keyword>
<keyword evidence="1" id="KW-0596">Phosphopantetheine</keyword>
<dbReference type="Proteomes" id="UP000325672">
    <property type="component" value="Unassembled WGS sequence"/>
</dbReference>